<dbReference type="InterPro" id="IPR001258">
    <property type="entry name" value="NHL_repeat"/>
</dbReference>
<accession>A0A814WJ36</accession>
<dbReference type="Proteomes" id="UP000663852">
    <property type="component" value="Unassembled WGS sequence"/>
</dbReference>
<dbReference type="InterPro" id="IPR011042">
    <property type="entry name" value="6-blade_b-propeller_TolB-like"/>
</dbReference>
<evidence type="ECO:0000313" key="3">
    <source>
        <dbReference type="EMBL" id="CAF1203050.1"/>
    </source>
</evidence>
<dbReference type="PROSITE" id="PS51125">
    <property type="entry name" value="NHL"/>
    <property type="match status" value="1"/>
</dbReference>
<reference evidence="3" key="1">
    <citation type="submission" date="2021-02" db="EMBL/GenBank/DDBJ databases">
        <authorList>
            <person name="Nowell W R."/>
        </authorList>
    </citation>
    <scope>NUCLEOTIDE SEQUENCE</scope>
</reference>
<dbReference type="GO" id="GO:0043161">
    <property type="term" value="P:proteasome-mediated ubiquitin-dependent protein catabolic process"/>
    <property type="evidence" value="ECO:0007669"/>
    <property type="project" value="TreeGrafter"/>
</dbReference>
<dbReference type="GO" id="GO:0000209">
    <property type="term" value="P:protein polyubiquitination"/>
    <property type="evidence" value="ECO:0007669"/>
    <property type="project" value="TreeGrafter"/>
</dbReference>
<dbReference type="OrthoDB" id="654191at2759"/>
<organism evidence="3 5">
    <name type="scientific">Adineta ricciae</name>
    <name type="common">Rotifer</name>
    <dbReference type="NCBI Taxonomy" id="249248"/>
    <lineage>
        <taxon>Eukaryota</taxon>
        <taxon>Metazoa</taxon>
        <taxon>Spiralia</taxon>
        <taxon>Gnathifera</taxon>
        <taxon>Rotifera</taxon>
        <taxon>Eurotatoria</taxon>
        <taxon>Bdelloidea</taxon>
        <taxon>Adinetida</taxon>
        <taxon>Adinetidae</taxon>
        <taxon>Adineta</taxon>
    </lineage>
</organism>
<dbReference type="Gene3D" id="2.120.10.30">
    <property type="entry name" value="TolB, C-terminal domain"/>
    <property type="match status" value="2"/>
</dbReference>
<gene>
    <name evidence="4" type="ORF">EDS130_LOCUS40144</name>
    <name evidence="3" type="ORF">XAT740_LOCUS23785</name>
</gene>
<dbReference type="InterPro" id="IPR050952">
    <property type="entry name" value="TRIM-NHL_E3_ligases"/>
</dbReference>
<keyword evidence="1" id="KW-0677">Repeat</keyword>
<dbReference type="EMBL" id="CAJNOR010001812">
    <property type="protein sequence ID" value="CAF1203050.1"/>
    <property type="molecule type" value="Genomic_DNA"/>
</dbReference>
<dbReference type="PANTHER" id="PTHR24104">
    <property type="entry name" value="E3 UBIQUITIN-PROTEIN LIGASE NHLRC1-RELATED"/>
    <property type="match status" value="1"/>
</dbReference>
<dbReference type="SUPFAM" id="SSF63829">
    <property type="entry name" value="Calcium-dependent phosphotriesterase"/>
    <property type="match status" value="1"/>
</dbReference>
<name>A0A814WJ36_ADIRI</name>
<dbReference type="GO" id="GO:0061630">
    <property type="term" value="F:ubiquitin protein ligase activity"/>
    <property type="evidence" value="ECO:0007669"/>
    <property type="project" value="TreeGrafter"/>
</dbReference>
<sequence length="302" mass="34423">MMFLAKKKLKFKRKGTTIAGGLDPETSLAKINSMGGICVDENNNLYIADSENHRILQWKIGLDSGTTIAGGNGPGNDIDQFNFPVDVLIDKFNNNSLIICDHRNKRVLRWFFEQNKYPEIIIEDIFCHGLALDKDGSLYVSDYDTNSVRRWKQEEINGTIVAGGNGRGDSLNQLNFPAFIAIDDNITLYISDSRNARVMKWLKNSTEGIILNGIQNKNRVKNPQGLVLDYFGQLYIADSGNHRILRWNEENQENEIIINVNGYGRWSGYLYMPYGLTFDNQQNLLVNDFGNHRVQKFDIMLD</sequence>
<comment type="caution">
    <text evidence="3">The sequence shown here is derived from an EMBL/GenBank/DDBJ whole genome shotgun (WGS) entry which is preliminary data.</text>
</comment>
<feature type="repeat" description="NHL" evidence="2">
    <location>
        <begin position="263"/>
        <end position="300"/>
    </location>
</feature>
<proteinExistence type="predicted"/>
<dbReference type="CDD" id="cd05819">
    <property type="entry name" value="NHL"/>
    <property type="match status" value="1"/>
</dbReference>
<dbReference type="GO" id="GO:0008270">
    <property type="term" value="F:zinc ion binding"/>
    <property type="evidence" value="ECO:0007669"/>
    <property type="project" value="UniProtKB-KW"/>
</dbReference>
<evidence type="ECO:0000313" key="5">
    <source>
        <dbReference type="Proteomes" id="UP000663828"/>
    </source>
</evidence>
<keyword evidence="5" id="KW-1185">Reference proteome</keyword>
<protein>
    <submittedName>
        <fullName evidence="3">Uncharacterized protein</fullName>
    </submittedName>
</protein>
<dbReference type="PANTHER" id="PTHR24104:SF25">
    <property type="entry name" value="PROTEIN LIN-41"/>
    <property type="match status" value="1"/>
</dbReference>
<dbReference type="EMBL" id="CAJNOJ010000475">
    <property type="protein sequence ID" value="CAF1460829.1"/>
    <property type="molecule type" value="Genomic_DNA"/>
</dbReference>
<evidence type="ECO:0000256" key="2">
    <source>
        <dbReference type="PROSITE-ProRule" id="PRU00504"/>
    </source>
</evidence>
<dbReference type="AlphaFoldDB" id="A0A814WJ36"/>
<dbReference type="Pfam" id="PF01436">
    <property type="entry name" value="NHL"/>
    <property type="match status" value="4"/>
</dbReference>
<evidence type="ECO:0000256" key="1">
    <source>
        <dbReference type="ARBA" id="ARBA00022737"/>
    </source>
</evidence>
<dbReference type="Proteomes" id="UP000663828">
    <property type="component" value="Unassembled WGS sequence"/>
</dbReference>
<evidence type="ECO:0000313" key="4">
    <source>
        <dbReference type="EMBL" id="CAF1460829.1"/>
    </source>
</evidence>